<dbReference type="EMBL" id="LANR01000001">
    <property type="protein sequence ID" value="KJV61055.1"/>
    <property type="molecule type" value="Genomic_DNA"/>
</dbReference>
<organism evidence="1 2">
    <name type="scientific">Rickettsia amblyommatis str. Ac/Pa</name>
    <dbReference type="NCBI Taxonomy" id="1359164"/>
    <lineage>
        <taxon>Bacteria</taxon>
        <taxon>Pseudomonadati</taxon>
        <taxon>Pseudomonadota</taxon>
        <taxon>Alphaproteobacteria</taxon>
        <taxon>Rickettsiales</taxon>
        <taxon>Rickettsiaceae</taxon>
        <taxon>Rickettsieae</taxon>
        <taxon>Rickettsia</taxon>
        <taxon>spotted fever group</taxon>
    </lineage>
</organism>
<dbReference type="PATRIC" id="fig|1359164.3.peg.54"/>
<evidence type="ECO:0000313" key="2">
    <source>
        <dbReference type="Proteomes" id="UP000033556"/>
    </source>
</evidence>
<protein>
    <submittedName>
        <fullName evidence="1">Uncharacterized protein</fullName>
    </submittedName>
</protein>
<comment type="caution">
    <text evidence="1">The sequence shown here is derived from an EMBL/GenBank/DDBJ whole genome shotgun (WGS) entry which is preliminary data.</text>
</comment>
<proteinExistence type="predicted"/>
<accession>A0A0F3MZ90</accession>
<sequence>MQQKDGEEVSVHYATIQEIKELRELVESDKVKLSSHDKIETIEFIDQYAKTYPDLIKLMGEEDDII</sequence>
<reference evidence="1 2" key="1">
    <citation type="submission" date="2015-01" db="EMBL/GenBank/DDBJ databases">
        <title>Genome Sequencing of Rickettsiales.</title>
        <authorList>
            <person name="Daugherty S.C."/>
            <person name="Su Q."/>
            <person name="Abolude K."/>
            <person name="Beier-Sexton M."/>
            <person name="Carlyon J.A."/>
            <person name="Carter R."/>
            <person name="Day N.P."/>
            <person name="Dumler S.J."/>
            <person name="Dyachenko V."/>
            <person name="Godinez A."/>
            <person name="Kurtti T.J."/>
            <person name="Lichay M."/>
            <person name="Mullins K.E."/>
            <person name="Ott S."/>
            <person name="Pappas-Brown V."/>
            <person name="Paris D.H."/>
            <person name="Patel P."/>
            <person name="Richards A.L."/>
            <person name="Sadzewicz L."/>
            <person name="Sears K."/>
            <person name="Seidman D."/>
            <person name="Sengamalay N."/>
            <person name="Stenos J."/>
            <person name="Tallon L.J."/>
            <person name="Vincent G."/>
            <person name="Fraser C.M."/>
            <person name="Munderloh U."/>
            <person name="Dunning-Hotopp J.C."/>
        </authorList>
    </citation>
    <scope>NUCLEOTIDE SEQUENCE [LARGE SCALE GENOMIC DNA]</scope>
    <source>
        <strain evidence="1 2">Ac/Pa</strain>
    </source>
</reference>
<keyword evidence="2" id="KW-1185">Reference proteome</keyword>
<gene>
    <name evidence="1" type="ORF">APHACPA_0055</name>
</gene>
<dbReference type="RefSeq" id="WP_014392725.1">
    <property type="nucleotide sequence ID" value="NZ_LANR01000001.1"/>
</dbReference>
<evidence type="ECO:0000313" key="1">
    <source>
        <dbReference type="EMBL" id="KJV61055.1"/>
    </source>
</evidence>
<name>A0A0F3MZ90_RICAM</name>
<dbReference type="AlphaFoldDB" id="A0A0F3MZ90"/>
<dbReference type="Proteomes" id="UP000033556">
    <property type="component" value="Unassembled WGS sequence"/>
</dbReference>